<evidence type="ECO:0000313" key="2">
    <source>
        <dbReference type="Proteomes" id="UP000823613"/>
    </source>
</evidence>
<dbReference type="EMBL" id="JADIMY010000095">
    <property type="protein sequence ID" value="MBO8427854.1"/>
    <property type="molecule type" value="Genomic_DNA"/>
</dbReference>
<organism evidence="1 2">
    <name type="scientific">Candidatus Onthovivens merdipullorum</name>
    <dbReference type="NCBI Taxonomy" id="2840889"/>
    <lineage>
        <taxon>Bacteria</taxon>
        <taxon>Bacillati</taxon>
        <taxon>Bacillota</taxon>
        <taxon>Bacilli</taxon>
        <taxon>Bacillales</taxon>
        <taxon>Candidatus Onthovivens</taxon>
    </lineage>
</organism>
<accession>A0A9D9DHP1</accession>
<gene>
    <name evidence="1" type="ORF">IAC58_04820</name>
</gene>
<protein>
    <submittedName>
        <fullName evidence="1">DUF4194 domain-containing protein</fullName>
    </submittedName>
</protein>
<sequence length="210" mass="25051">MGYTINAFYNAFNNLGETNEVKFKKIINKLLGSNFIIYEKQDDRLDFNFVKNNRQLFESFFNLIGFTLKYKENAYFFIENELEMYANRYIFKKDEILVILILKKLFIEFNNVNKIDGVPKTTLNEVVNRFRPLSNKDIKKTNINAILKYFRRRKIIDYKGDLSSNIDNDIYIYPTINEIVNYDTLIDLDNKIKEYLNSSKKEDEVNDLSN</sequence>
<reference evidence="1" key="2">
    <citation type="journal article" date="2021" name="PeerJ">
        <title>Extensive microbial diversity within the chicken gut microbiome revealed by metagenomics and culture.</title>
        <authorList>
            <person name="Gilroy R."/>
            <person name="Ravi A."/>
            <person name="Getino M."/>
            <person name="Pursley I."/>
            <person name="Horton D.L."/>
            <person name="Alikhan N.F."/>
            <person name="Baker D."/>
            <person name="Gharbi K."/>
            <person name="Hall N."/>
            <person name="Watson M."/>
            <person name="Adriaenssens E.M."/>
            <person name="Foster-Nyarko E."/>
            <person name="Jarju S."/>
            <person name="Secka A."/>
            <person name="Antonio M."/>
            <person name="Oren A."/>
            <person name="Chaudhuri R.R."/>
            <person name="La Ragione R."/>
            <person name="Hildebrand F."/>
            <person name="Pallen M.J."/>
        </authorList>
    </citation>
    <scope>NUCLEOTIDE SEQUENCE</scope>
    <source>
        <strain evidence="1">11159</strain>
    </source>
</reference>
<dbReference type="Proteomes" id="UP000823613">
    <property type="component" value="Unassembled WGS sequence"/>
</dbReference>
<proteinExistence type="predicted"/>
<reference evidence="1" key="1">
    <citation type="submission" date="2020-10" db="EMBL/GenBank/DDBJ databases">
        <authorList>
            <person name="Gilroy R."/>
        </authorList>
    </citation>
    <scope>NUCLEOTIDE SEQUENCE</scope>
    <source>
        <strain evidence="1">11159</strain>
    </source>
</reference>
<dbReference type="Pfam" id="PF13835">
    <property type="entry name" value="DUF4194"/>
    <property type="match status" value="1"/>
</dbReference>
<name>A0A9D9DHP1_9BACL</name>
<dbReference type="InterPro" id="IPR025449">
    <property type="entry name" value="JetB"/>
</dbReference>
<comment type="caution">
    <text evidence="1">The sequence shown here is derived from an EMBL/GenBank/DDBJ whole genome shotgun (WGS) entry which is preliminary data.</text>
</comment>
<evidence type="ECO:0000313" key="1">
    <source>
        <dbReference type="EMBL" id="MBO8427854.1"/>
    </source>
</evidence>
<dbReference type="AlphaFoldDB" id="A0A9D9DHP1"/>